<dbReference type="InterPro" id="IPR002052">
    <property type="entry name" value="DNA_methylase_N6_adenine_CS"/>
</dbReference>
<dbReference type="Pfam" id="PF01555">
    <property type="entry name" value="N6_N4_Mtase"/>
    <property type="match status" value="1"/>
</dbReference>
<dbReference type="PRINTS" id="PR00506">
    <property type="entry name" value="D21N6MTFRASE"/>
</dbReference>
<evidence type="ECO:0000313" key="8">
    <source>
        <dbReference type="EMBL" id="MBF1447349.1"/>
    </source>
</evidence>
<evidence type="ECO:0000256" key="2">
    <source>
        <dbReference type="ARBA" id="ARBA00011900"/>
    </source>
</evidence>
<feature type="domain" description="DNA methylase N-4/N-6" evidence="7">
    <location>
        <begin position="114"/>
        <end position="428"/>
    </location>
</feature>
<dbReference type="GO" id="GO:0032259">
    <property type="term" value="P:methylation"/>
    <property type="evidence" value="ECO:0007669"/>
    <property type="project" value="UniProtKB-KW"/>
</dbReference>
<keyword evidence="4" id="KW-0808">Transferase</keyword>
<keyword evidence="3" id="KW-0489">Methyltransferase</keyword>
<gene>
    <name evidence="8" type="ORF">HXN55_08225</name>
</gene>
<comment type="catalytic activity">
    <reaction evidence="6">
        <text>a 2'-deoxyadenosine in DNA + S-adenosyl-L-methionine = an N(6)-methyl-2'-deoxyadenosine in DNA + S-adenosyl-L-homocysteine + H(+)</text>
        <dbReference type="Rhea" id="RHEA:15197"/>
        <dbReference type="Rhea" id="RHEA-COMP:12418"/>
        <dbReference type="Rhea" id="RHEA-COMP:12419"/>
        <dbReference type="ChEBI" id="CHEBI:15378"/>
        <dbReference type="ChEBI" id="CHEBI:57856"/>
        <dbReference type="ChEBI" id="CHEBI:59789"/>
        <dbReference type="ChEBI" id="CHEBI:90615"/>
        <dbReference type="ChEBI" id="CHEBI:90616"/>
        <dbReference type="EC" id="2.1.1.72"/>
    </reaction>
</comment>
<dbReference type="SUPFAM" id="SSF53335">
    <property type="entry name" value="S-adenosyl-L-methionine-dependent methyltransferases"/>
    <property type="match status" value="1"/>
</dbReference>
<dbReference type="EC" id="2.1.1.72" evidence="2"/>
<dbReference type="InterPro" id="IPR002295">
    <property type="entry name" value="N4/N6-MTase_EcoPI_Mod-like"/>
</dbReference>
<sequence>METYKDHITITPDLNDERLQTLRKLFPDWFTQEGKLDIDEVKKATGTPDTETERYEFRWFGKSAAKRNAFTPTRATLHYDPTRSVNADKTENIIIEGENLEVLKILQQGYREKVKCIYIDPPYNTGEDFLYNDDFKEGKEAYWESTGVKKDGIALDTNTMNDGRFHSNWLDMIYPRLLVARTLLRPDGAIFISMDDHEIHHLRKICDEIFGEENLLTNIIWEKRYTRSNNSKLFGTMTEHILCYRKSDALINIKEPRNDKSDEIYTNPDNDERGPWTSVSYVNPASRDERPNLCYKIKNPFTGAEIEHPTNAWKYEYDKYLQHVQENKLYWGHNGNNSYPRLKKFLSEMEGGMVPSNFWKRDDVGTTDQASAELEALIGRGIFPFPKPPHLVQKAISYIINGEPDKDCIVLDFFAGSGTAGHAVVNQNIMDGGHRKYILVQIPEITDEKSNARRAGYKTISEITIARNKAVVEKVQDSFKGKIIAPEDQDQLDQLGFKVFTLGKSSFPRVDFAPDPEKTDEENLQLLQEYIRQKEQQLTIQFNAEELITEILIKQGFQLTYKLEPQPQFEANHVYLATDAIHKAYITVDGKMEDATVEYFLAHTDTKFICIERALDTTKKYNLKKAMDSKFFAF</sequence>
<evidence type="ECO:0000256" key="5">
    <source>
        <dbReference type="ARBA" id="ARBA00022691"/>
    </source>
</evidence>
<evidence type="ECO:0000259" key="7">
    <source>
        <dbReference type="Pfam" id="PF01555"/>
    </source>
</evidence>
<dbReference type="Proteomes" id="UP000787419">
    <property type="component" value="Unassembled WGS sequence"/>
</dbReference>
<evidence type="ECO:0000313" key="9">
    <source>
        <dbReference type="Proteomes" id="UP000787419"/>
    </source>
</evidence>
<dbReference type="InterPro" id="IPR029063">
    <property type="entry name" value="SAM-dependent_MTases_sf"/>
</dbReference>
<evidence type="ECO:0000256" key="4">
    <source>
        <dbReference type="ARBA" id="ARBA00022679"/>
    </source>
</evidence>
<reference evidence="8" key="1">
    <citation type="submission" date="2020-04" db="EMBL/GenBank/DDBJ databases">
        <title>Deep metagenomics examines the oral microbiome during advanced dental caries in children, revealing novel taxa and co-occurrences with host molecules.</title>
        <authorList>
            <person name="Baker J.L."/>
            <person name="Morton J.T."/>
            <person name="Dinis M."/>
            <person name="Alvarez R."/>
            <person name="Tran N.C."/>
            <person name="Knight R."/>
            <person name="Edlund A."/>
        </authorList>
    </citation>
    <scope>NUCLEOTIDE SEQUENCE</scope>
    <source>
        <strain evidence="8">JCVI_32_bin.50</strain>
    </source>
</reference>
<dbReference type="GO" id="GO:0003677">
    <property type="term" value="F:DNA binding"/>
    <property type="evidence" value="ECO:0007669"/>
    <property type="project" value="InterPro"/>
</dbReference>
<dbReference type="PROSITE" id="PS00092">
    <property type="entry name" value="N6_MTASE"/>
    <property type="match status" value="1"/>
</dbReference>
<evidence type="ECO:0000256" key="6">
    <source>
        <dbReference type="ARBA" id="ARBA00047942"/>
    </source>
</evidence>
<name>A0A9D6AAS7_9BACT</name>
<comment type="caution">
    <text evidence="8">The sequence shown here is derived from an EMBL/GenBank/DDBJ whole genome shotgun (WGS) entry which is preliminary data.</text>
</comment>
<proteinExistence type="inferred from homology"/>
<evidence type="ECO:0000256" key="1">
    <source>
        <dbReference type="ARBA" id="ARBA00006594"/>
    </source>
</evidence>
<dbReference type="GO" id="GO:0008170">
    <property type="term" value="F:N-methyltransferase activity"/>
    <property type="evidence" value="ECO:0007669"/>
    <property type="project" value="InterPro"/>
</dbReference>
<organism evidence="8 9">
    <name type="scientific">Prevotella nigrescens</name>
    <dbReference type="NCBI Taxonomy" id="28133"/>
    <lineage>
        <taxon>Bacteria</taxon>
        <taxon>Pseudomonadati</taxon>
        <taxon>Bacteroidota</taxon>
        <taxon>Bacteroidia</taxon>
        <taxon>Bacteroidales</taxon>
        <taxon>Prevotellaceae</taxon>
        <taxon>Prevotella</taxon>
    </lineage>
</organism>
<dbReference type="Gene3D" id="3.40.50.150">
    <property type="entry name" value="Vaccinia Virus protein VP39"/>
    <property type="match status" value="1"/>
</dbReference>
<dbReference type="PIRSF" id="PIRSF015855">
    <property type="entry name" value="TypeIII_Mtase_mKpnI"/>
    <property type="match status" value="1"/>
</dbReference>
<dbReference type="RefSeq" id="WP_278490793.1">
    <property type="nucleotide sequence ID" value="NZ_JABZTM010000091.1"/>
</dbReference>
<dbReference type="EMBL" id="JABZTM010000091">
    <property type="protein sequence ID" value="MBF1447349.1"/>
    <property type="molecule type" value="Genomic_DNA"/>
</dbReference>
<protein>
    <recommendedName>
        <fullName evidence="2">site-specific DNA-methyltransferase (adenine-specific)</fullName>
        <ecNumber evidence="2">2.1.1.72</ecNumber>
    </recommendedName>
</protein>
<dbReference type="GO" id="GO:0009007">
    <property type="term" value="F:site-specific DNA-methyltransferase (adenine-specific) activity"/>
    <property type="evidence" value="ECO:0007669"/>
    <property type="project" value="UniProtKB-EC"/>
</dbReference>
<dbReference type="InterPro" id="IPR002941">
    <property type="entry name" value="DNA_methylase_N4/N6"/>
</dbReference>
<comment type="similarity">
    <text evidence="1">Belongs to the N(4)/N(6)-methyltransferase family.</text>
</comment>
<accession>A0A9D6AAS7</accession>
<evidence type="ECO:0000256" key="3">
    <source>
        <dbReference type="ARBA" id="ARBA00022603"/>
    </source>
</evidence>
<dbReference type="AlphaFoldDB" id="A0A9D6AAS7"/>
<keyword evidence="5" id="KW-0949">S-adenosyl-L-methionine</keyword>